<dbReference type="InterPro" id="IPR000873">
    <property type="entry name" value="AMP-dep_synth/lig_dom"/>
</dbReference>
<dbReference type="Pfam" id="PF00501">
    <property type="entry name" value="AMP-binding"/>
    <property type="match status" value="1"/>
</dbReference>
<name>A0A1H9QDF5_9ACTN</name>
<dbReference type="InterPro" id="IPR025110">
    <property type="entry name" value="AMP-bd_C"/>
</dbReference>
<dbReference type="RefSeq" id="WP_091967356.1">
    <property type="nucleotide sequence ID" value="NZ_FOGZ01000003.1"/>
</dbReference>
<dbReference type="Gene3D" id="3.40.50.12780">
    <property type="entry name" value="N-terminal domain of ligase-like"/>
    <property type="match status" value="1"/>
</dbReference>
<dbReference type="Gene3D" id="3.30.300.30">
    <property type="match status" value="1"/>
</dbReference>
<evidence type="ECO:0000259" key="4">
    <source>
        <dbReference type="Pfam" id="PF13193"/>
    </source>
</evidence>
<feature type="domain" description="AMP-binding enzyme C-terminal" evidence="4">
    <location>
        <begin position="314"/>
        <end position="385"/>
    </location>
</feature>
<accession>A0A1H9QDF5</accession>
<dbReference type="EMBL" id="FOGZ01000003">
    <property type="protein sequence ID" value="SER58442.1"/>
    <property type="molecule type" value="Genomic_DNA"/>
</dbReference>
<dbReference type="OrthoDB" id="9803968at2"/>
<evidence type="ECO:0000256" key="2">
    <source>
        <dbReference type="ARBA" id="ARBA00022598"/>
    </source>
</evidence>
<dbReference type="SUPFAM" id="SSF56801">
    <property type="entry name" value="Acetyl-CoA synthetase-like"/>
    <property type="match status" value="1"/>
</dbReference>
<dbReference type="InterPro" id="IPR045851">
    <property type="entry name" value="AMP-bd_C_sf"/>
</dbReference>
<dbReference type="GO" id="GO:0031956">
    <property type="term" value="F:medium-chain fatty acid-CoA ligase activity"/>
    <property type="evidence" value="ECO:0007669"/>
    <property type="project" value="TreeGrafter"/>
</dbReference>
<dbReference type="PANTHER" id="PTHR43201:SF5">
    <property type="entry name" value="MEDIUM-CHAIN ACYL-COA LIGASE ACSF2, MITOCHONDRIAL"/>
    <property type="match status" value="1"/>
</dbReference>
<dbReference type="InterPro" id="IPR042099">
    <property type="entry name" value="ANL_N_sf"/>
</dbReference>
<keyword evidence="2 5" id="KW-0436">Ligase</keyword>
<dbReference type="AlphaFoldDB" id="A0A1H9QDF5"/>
<feature type="domain" description="AMP-dependent synthetase/ligase" evidence="3">
    <location>
        <begin position="55"/>
        <end position="260"/>
    </location>
</feature>
<proteinExistence type="inferred from homology"/>
<dbReference type="Pfam" id="PF13193">
    <property type="entry name" value="AMP-binding_C"/>
    <property type="match status" value="1"/>
</dbReference>
<evidence type="ECO:0000313" key="5">
    <source>
        <dbReference type="EMBL" id="SER58442.1"/>
    </source>
</evidence>
<comment type="similarity">
    <text evidence="1">Belongs to the ATP-dependent AMP-binding enzyme family.</text>
</comment>
<keyword evidence="6" id="KW-1185">Reference proteome</keyword>
<dbReference type="Proteomes" id="UP000198815">
    <property type="component" value="Unassembled WGS sequence"/>
</dbReference>
<organism evidence="5 6">
    <name type="scientific">Propionibacterium cyclohexanicum</name>
    <dbReference type="NCBI Taxonomy" id="64702"/>
    <lineage>
        <taxon>Bacteria</taxon>
        <taxon>Bacillati</taxon>
        <taxon>Actinomycetota</taxon>
        <taxon>Actinomycetes</taxon>
        <taxon>Propionibacteriales</taxon>
        <taxon>Propionibacteriaceae</taxon>
        <taxon>Propionibacterium</taxon>
    </lineage>
</organism>
<sequence length="408" mass="43318">MNPQIFQILPVRREASDLGSLARALAQVFDGTADRILVPADPGEDPEALRADLTARVRRLPEDVRIVVRTSGSTTGHGRLVGLAAHQLRASAEATAQRLGGQGQWVLALPPHHIAGLQVVARSVLAGREPVPTQGRFSPAELARALDRALRAEPTRRVHLSLVPTQLADALRDPAATRALARAASVLVGGDATGARLAEQARSAGIALRRSYGMSETCGGCVYDGRPLRGVHIRLGTTRDSLDTSGRIWLGGPMVMSGYLDGELGVTRQGTVRWIATQDWGQLRDGQLVVGGRLDDVIVTGGLKVSAADVREAALATGMVREAAVVGLPNERWGHLVAAVLVADSPWQPGSARMLRDAIGRRIGRARAPRVVVVLDALPRLASGKTDRVAARRLAEEALRDGTAFSID</sequence>
<reference evidence="6" key="1">
    <citation type="submission" date="2016-10" db="EMBL/GenBank/DDBJ databases">
        <authorList>
            <person name="Varghese N."/>
            <person name="Submissions S."/>
        </authorList>
    </citation>
    <scope>NUCLEOTIDE SEQUENCE [LARGE SCALE GENOMIC DNA]</scope>
    <source>
        <strain evidence="6">DSM 16859</strain>
    </source>
</reference>
<dbReference type="PANTHER" id="PTHR43201">
    <property type="entry name" value="ACYL-COA SYNTHETASE"/>
    <property type="match status" value="1"/>
</dbReference>
<dbReference type="STRING" id="64702.SAMN05443377_10346"/>
<gene>
    <name evidence="5" type="ORF">SAMN05443377_10346</name>
</gene>
<dbReference type="GO" id="GO:0006631">
    <property type="term" value="P:fatty acid metabolic process"/>
    <property type="evidence" value="ECO:0007669"/>
    <property type="project" value="TreeGrafter"/>
</dbReference>
<evidence type="ECO:0000256" key="1">
    <source>
        <dbReference type="ARBA" id="ARBA00006432"/>
    </source>
</evidence>
<protein>
    <submittedName>
        <fullName evidence="5">O-succinylbenzoic acid--CoA ligase</fullName>
    </submittedName>
</protein>
<evidence type="ECO:0000313" key="6">
    <source>
        <dbReference type="Proteomes" id="UP000198815"/>
    </source>
</evidence>
<evidence type="ECO:0000259" key="3">
    <source>
        <dbReference type="Pfam" id="PF00501"/>
    </source>
</evidence>